<keyword evidence="2" id="KW-1133">Transmembrane helix</keyword>
<dbReference type="RefSeq" id="WP_095550632.1">
    <property type="nucleotide sequence ID" value="NZ_NSJF01000008.1"/>
</dbReference>
<dbReference type="PANTHER" id="PTHR43630:SF2">
    <property type="entry name" value="GLYCOSYLTRANSFERASE"/>
    <property type="match status" value="1"/>
</dbReference>
<protein>
    <submittedName>
        <fullName evidence="4">Glycosyl transferase</fullName>
    </submittedName>
</protein>
<dbReference type="InterPro" id="IPR029044">
    <property type="entry name" value="Nucleotide-diphossugar_trans"/>
</dbReference>
<evidence type="ECO:0000256" key="1">
    <source>
        <dbReference type="ARBA" id="ARBA00038494"/>
    </source>
</evidence>
<keyword evidence="2" id="KW-0472">Membrane</keyword>
<dbReference type="EMBL" id="NSJF01000008">
    <property type="protein sequence ID" value="PAT33551.1"/>
    <property type="molecule type" value="Genomic_DNA"/>
</dbReference>
<organism evidence="4 5">
    <name type="scientific">Vandammella animalimorsus</name>
    <dbReference type="NCBI Taxonomy" id="2029117"/>
    <lineage>
        <taxon>Bacteria</taxon>
        <taxon>Pseudomonadati</taxon>
        <taxon>Pseudomonadota</taxon>
        <taxon>Betaproteobacteria</taxon>
        <taxon>Burkholderiales</taxon>
        <taxon>Comamonadaceae</taxon>
        <taxon>Vandammella</taxon>
    </lineage>
</organism>
<dbReference type="Pfam" id="PF00535">
    <property type="entry name" value="Glycos_transf_2"/>
    <property type="match status" value="1"/>
</dbReference>
<dbReference type="PANTHER" id="PTHR43630">
    <property type="entry name" value="POLY-BETA-1,6-N-ACETYL-D-GLUCOSAMINE SYNTHASE"/>
    <property type="match status" value="1"/>
</dbReference>
<feature type="transmembrane region" description="Helical" evidence="2">
    <location>
        <begin position="221"/>
        <end position="238"/>
    </location>
</feature>
<reference evidence="4 5" key="1">
    <citation type="submission" date="2017-08" db="EMBL/GenBank/DDBJ databases">
        <title>WGS of Clinical strains of the CDC Group NO-1 linked to zoonotic infections in humans.</title>
        <authorList>
            <person name="Bernier A.-M."/>
            <person name="Bernard K."/>
        </authorList>
    </citation>
    <scope>NUCLEOTIDE SEQUENCE [LARGE SCALE GENOMIC DNA]</scope>
    <source>
        <strain evidence="4 5">NML03-0146</strain>
    </source>
</reference>
<evidence type="ECO:0000313" key="4">
    <source>
        <dbReference type="EMBL" id="PAT33551.1"/>
    </source>
</evidence>
<keyword evidence="2" id="KW-0812">Transmembrane</keyword>
<evidence type="ECO:0000313" key="5">
    <source>
        <dbReference type="Proteomes" id="UP000217999"/>
    </source>
</evidence>
<proteinExistence type="inferred from homology"/>
<comment type="similarity">
    <text evidence="1">Belongs to the glycosyltransferase 2 family. WaaE/KdtX subfamily.</text>
</comment>
<sequence length="283" mass="31720">MDRELPHSHTAPLALGRAPAGAQRPRLTIAVLACNEERHIGQCLQSAAFADEVVVVDAGSTDRTVEIARSMGAAVHVHADWHGFAVQRNRLLDHASGDFVFFLDADEVISPAFQKELLAIVAQDDRQAVWCIRWQLVAFGRVLPRTMSRTRVVRLFPRQLIERFEGVVHEEALLRTPAPRKDIQALLVHYTNPDVSTSMSKVMQYAMLGAAKRKTQGKRGGVLRGLAAALVAFVRYYLLRLGLLGGGAGFLYCFFKALESFLRYAALRYDYERLSDDVQRRHH</sequence>
<accession>A0A2A2A6Z3</accession>
<comment type="caution">
    <text evidence="4">The sequence shown here is derived from an EMBL/GenBank/DDBJ whole genome shotgun (WGS) entry which is preliminary data.</text>
</comment>
<evidence type="ECO:0000259" key="3">
    <source>
        <dbReference type="Pfam" id="PF00535"/>
    </source>
</evidence>
<evidence type="ECO:0000256" key="2">
    <source>
        <dbReference type="SAM" id="Phobius"/>
    </source>
</evidence>
<dbReference type="GO" id="GO:0016740">
    <property type="term" value="F:transferase activity"/>
    <property type="evidence" value="ECO:0007669"/>
    <property type="project" value="UniProtKB-KW"/>
</dbReference>
<dbReference type="AlphaFoldDB" id="A0A2A2A6Z3"/>
<feature type="transmembrane region" description="Helical" evidence="2">
    <location>
        <begin position="244"/>
        <end position="265"/>
    </location>
</feature>
<name>A0A2A2A6Z3_9BURK</name>
<dbReference type="InterPro" id="IPR001173">
    <property type="entry name" value="Glyco_trans_2-like"/>
</dbReference>
<dbReference type="Proteomes" id="UP000217999">
    <property type="component" value="Unassembled WGS sequence"/>
</dbReference>
<dbReference type="CDD" id="cd02511">
    <property type="entry name" value="Beta4Glucosyltransferase"/>
    <property type="match status" value="1"/>
</dbReference>
<gene>
    <name evidence="4" type="ORF">CK620_12805</name>
</gene>
<dbReference type="Gene3D" id="3.90.550.10">
    <property type="entry name" value="Spore Coat Polysaccharide Biosynthesis Protein SpsA, Chain A"/>
    <property type="match status" value="1"/>
</dbReference>
<feature type="domain" description="Glycosyltransferase 2-like" evidence="3">
    <location>
        <begin position="28"/>
        <end position="134"/>
    </location>
</feature>
<dbReference type="SUPFAM" id="SSF53448">
    <property type="entry name" value="Nucleotide-diphospho-sugar transferases"/>
    <property type="match status" value="1"/>
</dbReference>
<keyword evidence="4" id="KW-0808">Transferase</keyword>